<dbReference type="Pfam" id="PF00682">
    <property type="entry name" value="HMGL-like"/>
    <property type="match status" value="1"/>
</dbReference>
<dbReference type="InterPro" id="IPR000891">
    <property type="entry name" value="PYR_CT"/>
</dbReference>
<evidence type="ECO:0000256" key="3">
    <source>
        <dbReference type="ARBA" id="ARBA00023239"/>
    </source>
</evidence>
<reference evidence="5 6" key="1">
    <citation type="submission" date="2020-08" db="EMBL/GenBank/DDBJ databases">
        <title>Genomic Encyclopedia of Type Strains, Phase IV (KMG-IV): sequencing the most valuable type-strain genomes for metagenomic binning, comparative biology and taxonomic classification.</title>
        <authorList>
            <person name="Goeker M."/>
        </authorList>
    </citation>
    <scope>NUCLEOTIDE SEQUENCE [LARGE SCALE GENOMIC DNA]</scope>
    <source>
        <strain evidence="5 6">DSM 21458</strain>
    </source>
</reference>
<gene>
    <name evidence="5" type="ORF">HNR42_001481</name>
</gene>
<accession>A0A841I1A3</accession>
<evidence type="ECO:0000313" key="6">
    <source>
        <dbReference type="Proteomes" id="UP000569951"/>
    </source>
</evidence>
<dbReference type="InterPro" id="IPR013785">
    <property type="entry name" value="Aldolase_TIM"/>
</dbReference>
<dbReference type="GO" id="GO:0006552">
    <property type="term" value="P:L-leucine catabolic process"/>
    <property type="evidence" value="ECO:0007669"/>
    <property type="project" value="TreeGrafter"/>
</dbReference>
<proteinExistence type="inferred from homology"/>
<evidence type="ECO:0000259" key="4">
    <source>
        <dbReference type="Pfam" id="PF00682"/>
    </source>
</evidence>
<dbReference type="PANTHER" id="PTHR42738:SF7">
    <property type="entry name" value="HYDROXYMETHYLGLUTARYL-COA LYASE"/>
    <property type="match status" value="1"/>
</dbReference>
<feature type="domain" description="Pyruvate carboxyltransferase" evidence="4">
    <location>
        <begin position="12"/>
        <end position="260"/>
    </location>
</feature>
<keyword evidence="6" id="KW-1185">Reference proteome</keyword>
<organism evidence="5 6">
    <name type="scientific">Deinobacterium chartae</name>
    <dbReference type="NCBI Taxonomy" id="521158"/>
    <lineage>
        <taxon>Bacteria</taxon>
        <taxon>Thermotogati</taxon>
        <taxon>Deinococcota</taxon>
        <taxon>Deinococci</taxon>
        <taxon>Deinococcales</taxon>
        <taxon>Deinococcaceae</taxon>
        <taxon>Deinobacterium</taxon>
    </lineage>
</organism>
<dbReference type="RefSeq" id="WP_183986084.1">
    <property type="nucleotide sequence ID" value="NZ_JACHHG010000004.1"/>
</dbReference>
<protein>
    <submittedName>
        <fullName evidence="5">Hydroxymethylglutaryl-CoA lyase</fullName>
        <ecNumber evidence="5">4.1.3.4</ecNumber>
    </submittedName>
</protein>
<sequence>MSLQRPVYVECPRDSWQGLHQMVPTPVKASYLRALLEAGFTHLDLGSFVSPKHVPQMSDTEAVLAELPEPEGRDYLCIIANPRGLERAADQPKVRSVGYPLSISDTFQRRNTGRSLEDSWEVLAELAEGARAADKRLVVYLSMGFGNPYGDPWSEEVVVDALLRIRDLGIRSVALADTVGQADAQTVRQVCSAVVSRLGAEDLGVHLHARPERARDLVDAALASGIRWFEGALGGVGGCPFAGDELVGNLPTELIADQLDLEVDRVLLDTLAARALELRVRYA</sequence>
<name>A0A841I1A3_9DEIO</name>
<dbReference type="GO" id="GO:0046951">
    <property type="term" value="P:ketone body biosynthetic process"/>
    <property type="evidence" value="ECO:0007669"/>
    <property type="project" value="TreeGrafter"/>
</dbReference>
<keyword evidence="3 5" id="KW-0456">Lyase</keyword>
<dbReference type="Proteomes" id="UP000569951">
    <property type="component" value="Unassembled WGS sequence"/>
</dbReference>
<evidence type="ECO:0000256" key="1">
    <source>
        <dbReference type="ARBA" id="ARBA00009405"/>
    </source>
</evidence>
<dbReference type="GO" id="GO:0004419">
    <property type="term" value="F:hydroxymethylglutaryl-CoA lyase activity"/>
    <property type="evidence" value="ECO:0007669"/>
    <property type="project" value="UniProtKB-EC"/>
</dbReference>
<keyword evidence="2" id="KW-0479">Metal-binding</keyword>
<dbReference type="PANTHER" id="PTHR42738">
    <property type="entry name" value="HYDROXYMETHYLGLUTARYL-COA LYASE"/>
    <property type="match status" value="1"/>
</dbReference>
<comment type="similarity">
    <text evidence="1">Belongs to the HMG-CoA lyase family.</text>
</comment>
<dbReference type="EC" id="4.1.3.4" evidence="5"/>
<dbReference type="GO" id="GO:0046872">
    <property type="term" value="F:metal ion binding"/>
    <property type="evidence" value="ECO:0007669"/>
    <property type="project" value="UniProtKB-KW"/>
</dbReference>
<dbReference type="AlphaFoldDB" id="A0A841I1A3"/>
<dbReference type="Gene3D" id="3.20.20.70">
    <property type="entry name" value="Aldolase class I"/>
    <property type="match status" value="1"/>
</dbReference>
<dbReference type="SUPFAM" id="SSF51569">
    <property type="entry name" value="Aldolase"/>
    <property type="match status" value="1"/>
</dbReference>
<evidence type="ECO:0000256" key="2">
    <source>
        <dbReference type="ARBA" id="ARBA00022723"/>
    </source>
</evidence>
<evidence type="ECO:0000313" key="5">
    <source>
        <dbReference type="EMBL" id="MBB6098058.1"/>
    </source>
</evidence>
<dbReference type="InterPro" id="IPR043594">
    <property type="entry name" value="HMGL"/>
</dbReference>
<dbReference type="EMBL" id="JACHHG010000004">
    <property type="protein sequence ID" value="MBB6098058.1"/>
    <property type="molecule type" value="Genomic_DNA"/>
</dbReference>
<comment type="caution">
    <text evidence="5">The sequence shown here is derived from an EMBL/GenBank/DDBJ whole genome shotgun (WGS) entry which is preliminary data.</text>
</comment>